<proteinExistence type="predicted"/>
<comment type="caution">
    <text evidence="2">The sequence shown here is derived from an EMBL/GenBank/DDBJ whole genome shotgun (WGS) entry which is preliminary data.</text>
</comment>
<dbReference type="Proteomes" id="UP001146120">
    <property type="component" value="Unassembled WGS sequence"/>
</dbReference>
<reference evidence="2" key="1">
    <citation type="submission" date="2022-11" db="EMBL/GenBank/DDBJ databases">
        <authorList>
            <person name="Morgan W.R."/>
            <person name="Tartar A."/>
        </authorList>
    </citation>
    <scope>NUCLEOTIDE SEQUENCE</scope>
    <source>
        <strain evidence="2">ARSEF 373</strain>
    </source>
</reference>
<organism evidence="2 3">
    <name type="scientific">Lagenidium giganteum</name>
    <dbReference type="NCBI Taxonomy" id="4803"/>
    <lineage>
        <taxon>Eukaryota</taxon>
        <taxon>Sar</taxon>
        <taxon>Stramenopiles</taxon>
        <taxon>Oomycota</taxon>
        <taxon>Peronosporomycetes</taxon>
        <taxon>Pythiales</taxon>
        <taxon>Pythiaceae</taxon>
    </lineage>
</organism>
<protein>
    <recommendedName>
        <fullName evidence="4">CCHC-type domain-containing protein</fullName>
    </recommendedName>
</protein>
<sequence>MATFMKCLRDGPTKAQLFRVFSSTLEGAIALAQQEDFSSPQARAHASRASARHEPEPKDICMVHARARSNSDAPVEHRVHFARGGPRRDKCQRCGSEGHFAAQSRVWNSVGDLRPRRNDYLDGK</sequence>
<evidence type="ECO:0008006" key="4">
    <source>
        <dbReference type="Google" id="ProtNLM"/>
    </source>
</evidence>
<dbReference type="AlphaFoldDB" id="A0AAV2YHC9"/>
<name>A0AAV2YHC9_9STRA</name>
<reference evidence="2" key="2">
    <citation type="journal article" date="2023" name="Microbiol Resour">
        <title>Decontamination and Annotation of the Draft Genome Sequence of the Oomycete Lagenidium giganteum ARSEF 373.</title>
        <authorList>
            <person name="Morgan W.R."/>
            <person name="Tartar A."/>
        </authorList>
    </citation>
    <scope>NUCLEOTIDE SEQUENCE</scope>
    <source>
        <strain evidence="2">ARSEF 373</strain>
    </source>
</reference>
<evidence type="ECO:0000313" key="2">
    <source>
        <dbReference type="EMBL" id="DAZ93526.1"/>
    </source>
</evidence>
<feature type="region of interest" description="Disordered" evidence="1">
    <location>
        <begin position="35"/>
        <end position="57"/>
    </location>
</feature>
<dbReference type="EMBL" id="DAKRPA010000309">
    <property type="protein sequence ID" value="DAZ93526.1"/>
    <property type="molecule type" value="Genomic_DNA"/>
</dbReference>
<keyword evidence="3" id="KW-1185">Reference proteome</keyword>
<gene>
    <name evidence="2" type="ORF">N0F65_000142</name>
</gene>
<evidence type="ECO:0000256" key="1">
    <source>
        <dbReference type="SAM" id="MobiDB-lite"/>
    </source>
</evidence>
<evidence type="ECO:0000313" key="3">
    <source>
        <dbReference type="Proteomes" id="UP001146120"/>
    </source>
</evidence>
<accession>A0AAV2YHC9</accession>